<dbReference type="PANTHER" id="PTHR43028:SF3">
    <property type="entry name" value="INOSITOL POLYPHOSPHATE 1-PHOSPHATASE"/>
    <property type="match status" value="1"/>
</dbReference>
<dbReference type="KEGG" id="gsh:117360404"/>
<evidence type="ECO:0000256" key="10">
    <source>
        <dbReference type="ARBA" id="ARBA00044465"/>
    </source>
</evidence>
<feature type="binding site" evidence="15">
    <location>
        <position position="154"/>
    </location>
    <ligand>
        <name>Mg(2+)</name>
        <dbReference type="ChEBI" id="CHEBI:18420"/>
        <label>1</label>
        <note>catalytic</note>
    </ligand>
</feature>
<comment type="subunit">
    <text evidence="4">Monomer.</text>
</comment>
<dbReference type="GO" id="GO:0046854">
    <property type="term" value="P:phosphatidylinositol phosphate biosynthetic process"/>
    <property type="evidence" value="ECO:0007669"/>
    <property type="project" value="InterPro"/>
</dbReference>
<dbReference type="GO" id="GO:0004441">
    <property type="term" value="F:inositol-1,4-bisphosphate 1-phosphatase activity"/>
    <property type="evidence" value="ECO:0007669"/>
    <property type="project" value="UniProtKB-EC"/>
</dbReference>
<keyword evidence="7 15" id="KW-0479">Metal-binding</keyword>
<evidence type="ECO:0000313" key="16">
    <source>
        <dbReference type="Proteomes" id="UP000515159"/>
    </source>
</evidence>
<comment type="function">
    <text evidence="13">Mg(2+)-dependent phosphatase that catalyzes the hydrolysis of the 1-position phosphate from inositol 1,4-bisphosphate and inositol 1,3,4-trisphosphate and participates in inositol phosphate metabolism.</text>
</comment>
<keyword evidence="9 15" id="KW-0460">Magnesium</keyword>
<reference evidence="17" key="1">
    <citation type="submission" date="2025-08" db="UniProtKB">
        <authorList>
            <consortium name="RefSeq"/>
        </authorList>
    </citation>
    <scope>IDENTIFICATION</scope>
</reference>
<dbReference type="Pfam" id="PF00459">
    <property type="entry name" value="Inositol_P"/>
    <property type="match status" value="1"/>
</dbReference>
<dbReference type="CTD" id="3628"/>
<dbReference type="InParanoid" id="A0A6P8QNJ4"/>
<comment type="pathway">
    <text evidence="2">Signal transduction; phosphatidylinositol signaling pathway.</text>
</comment>
<dbReference type="InterPro" id="IPR044897">
    <property type="entry name" value="INPP1_dom_1"/>
</dbReference>
<dbReference type="InterPro" id="IPR000760">
    <property type="entry name" value="Inositol_monophosphatase-like"/>
</dbReference>
<feature type="binding site" evidence="15">
    <location>
        <position position="152"/>
    </location>
    <ligand>
        <name>Mg(2+)</name>
        <dbReference type="ChEBI" id="CHEBI:18420"/>
        <label>1</label>
        <note>catalytic</note>
    </ligand>
</feature>
<organism evidence="16 17">
    <name type="scientific">Geotrypetes seraphini</name>
    <name type="common">Gaboon caecilian</name>
    <name type="synonym">Caecilia seraphini</name>
    <dbReference type="NCBI Taxonomy" id="260995"/>
    <lineage>
        <taxon>Eukaryota</taxon>
        <taxon>Metazoa</taxon>
        <taxon>Chordata</taxon>
        <taxon>Craniata</taxon>
        <taxon>Vertebrata</taxon>
        <taxon>Euteleostomi</taxon>
        <taxon>Amphibia</taxon>
        <taxon>Gymnophiona</taxon>
        <taxon>Geotrypetes</taxon>
    </lineage>
</organism>
<dbReference type="PROSITE" id="PS00630">
    <property type="entry name" value="IMP_2"/>
    <property type="match status" value="1"/>
</dbReference>
<dbReference type="PROSITE" id="PS00629">
    <property type="entry name" value="IMP_1"/>
    <property type="match status" value="1"/>
</dbReference>
<dbReference type="InterPro" id="IPR050725">
    <property type="entry name" value="CysQ/Inositol_MonoPase"/>
</dbReference>
<name>A0A6P8QNJ4_GEOSA</name>
<dbReference type="GeneID" id="117360404"/>
<protein>
    <recommendedName>
        <fullName evidence="14">Inositol polyphosphate 1-phosphatase</fullName>
        <ecNumber evidence="12">3.1.3.57</ecNumber>
    </recommendedName>
</protein>
<dbReference type="SUPFAM" id="SSF56655">
    <property type="entry name" value="Carbohydrate phosphatase"/>
    <property type="match status" value="1"/>
</dbReference>
<keyword evidence="8" id="KW-0378">Hydrolase</keyword>
<comment type="catalytic activity">
    <reaction evidence="10">
        <text>1D-myo-inositol 1,3,4-trisphosphate + H2O = 1D-myo-inositol 3,4-bisphosphate + phosphate</text>
        <dbReference type="Rhea" id="RHEA:70319"/>
        <dbReference type="ChEBI" id="CHEBI:15377"/>
        <dbReference type="ChEBI" id="CHEBI:43474"/>
        <dbReference type="ChEBI" id="CHEBI:58414"/>
        <dbReference type="ChEBI" id="CHEBI:83241"/>
    </reaction>
    <physiologicalReaction direction="left-to-right" evidence="10">
        <dbReference type="Rhea" id="RHEA:70320"/>
    </physiologicalReaction>
</comment>
<sequence length="401" mass="44473">MSDILCEIIRAAEKAAEITRAFRSEKELFQLLTDEKRGTEVSQIGIGFVTVADVLIQEVIKHDLGKKFPGLEHNISGEESNQFTNELGDVITVKVCPTKEETEALLNQVLNGKTVAAEVLARVVHKDIPIIDPVLDAVRLEVPQNTLGVWVDPIDSTYQYVKGSGDSVPIHGIYSHGLQCVTILIGVYDLNTGLPVMGVINQPFASKDLKSSRWEGQYYWGISYMGTKIFSSQLTTSDDHDEDETICHIHRHPLSGEIVYECHHFSVITSERETERIKKILSDMCGERLHVAAGAGYKTLCVVLGLVDIYFFSGESTFRWDSCAGQAILLALGGGIVNWAECMKQMKNGETMLDLPHLVYNVEEAGAESLHKWANRGGLIAFKSKQHLENFLSLLIEKLGL</sequence>
<dbReference type="PANTHER" id="PTHR43028">
    <property type="entry name" value="3'(2'),5'-BISPHOSPHATE NUCLEOTIDASE 1"/>
    <property type="match status" value="1"/>
</dbReference>
<dbReference type="InterPro" id="IPR020583">
    <property type="entry name" value="Inositol_monoP_metal-BS"/>
</dbReference>
<evidence type="ECO:0000256" key="15">
    <source>
        <dbReference type="PIRSR" id="PIRSR600760-2"/>
    </source>
</evidence>
<evidence type="ECO:0000256" key="1">
    <source>
        <dbReference type="ARBA" id="ARBA00001946"/>
    </source>
</evidence>
<dbReference type="Proteomes" id="UP000515159">
    <property type="component" value="Chromosome 5"/>
</dbReference>
<comment type="catalytic activity">
    <reaction evidence="11">
        <text>1D-myo-inositol 1,4-bisphosphate + H2O = 1D-myo-inositol 4-phosphate + phosphate</text>
        <dbReference type="Rhea" id="RHEA:15553"/>
        <dbReference type="ChEBI" id="CHEBI:15377"/>
        <dbReference type="ChEBI" id="CHEBI:43474"/>
        <dbReference type="ChEBI" id="CHEBI:58282"/>
        <dbReference type="ChEBI" id="CHEBI:58469"/>
        <dbReference type="EC" id="3.1.3.57"/>
    </reaction>
    <physiologicalReaction direction="left-to-right" evidence="11">
        <dbReference type="Rhea" id="RHEA:15554"/>
    </physiologicalReaction>
</comment>
<evidence type="ECO:0000256" key="2">
    <source>
        <dbReference type="ARBA" id="ARBA00004847"/>
    </source>
</evidence>
<accession>A0A6P8QNJ4</accession>
<evidence type="ECO:0000313" key="17">
    <source>
        <dbReference type="RefSeq" id="XP_033800007.1"/>
    </source>
</evidence>
<dbReference type="OrthoDB" id="9977309at2759"/>
<evidence type="ECO:0000256" key="3">
    <source>
        <dbReference type="ARBA" id="ARBA00009759"/>
    </source>
</evidence>
<dbReference type="FunFam" id="4.10.460.10:FF:000001">
    <property type="entry name" value="Inositol polyphosphate 1-phosphatase"/>
    <property type="match status" value="1"/>
</dbReference>
<feature type="binding site" evidence="15">
    <location>
        <position position="155"/>
    </location>
    <ligand>
        <name>Mg(2+)</name>
        <dbReference type="ChEBI" id="CHEBI:18420"/>
        <label>1</label>
        <note>catalytic</note>
    </ligand>
</feature>
<evidence type="ECO:0000256" key="11">
    <source>
        <dbReference type="ARBA" id="ARBA00044478"/>
    </source>
</evidence>
<evidence type="ECO:0000256" key="6">
    <source>
        <dbReference type="ARBA" id="ARBA00022671"/>
    </source>
</evidence>
<keyword evidence="6" id="KW-0452">Lithium</keyword>
<keyword evidence="5" id="KW-0597">Phosphoprotein</keyword>
<dbReference type="InterPro" id="IPR020550">
    <property type="entry name" value="Inositol_monophosphatase_CS"/>
</dbReference>
<evidence type="ECO:0000256" key="8">
    <source>
        <dbReference type="ARBA" id="ARBA00022801"/>
    </source>
</evidence>
<dbReference type="Gene3D" id="3.30.540.10">
    <property type="entry name" value="Fructose-1,6-Bisphosphatase, subunit A, domain 1"/>
    <property type="match status" value="1"/>
</dbReference>
<dbReference type="FunFam" id="3.40.190.80:FF:000015">
    <property type="entry name" value="Inositol polyphosphate 1-phosphatase"/>
    <property type="match status" value="1"/>
</dbReference>
<comment type="cofactor">
    <cofactor evidence="1 15">
        <name>Mg(2+)</name>
        <dbReference type="ChEBI" id="CHEBI:18420"/>
    </cofactor>
</comment>
<feature type="binding site" evidence="15">
    <location>
        <position position="321"/>
    </location>
    <ligand>
        <name>Mg(2+)</name>
        <dbReference type="ChEBI" id="CHEBI:18420"/>
        <label>1</label>
        <note>catalytic</note>
    </ligand>
</feature>
<comment type="similarity">
    <text evidence="3">Belongs to the inositol monophosphatase superfamily.</text>
</comment>
<proteinExistence type="inferred from homology"/>
<dbReference type="Gene3D" id="4.10.460.10">
    <property type="entry name" value="Inositol Polyphosphate 1-phosphatase, domain 1"/>
    <property type="match status" value="1"/>
</dbReference>
<evidence type="ECO:0000256" key="13">
    <source>
        <dbReference type="ARBA" id="ARBA00059706"/>
    </source>
</evidence>
<evidence type="ECO:0000256" key="14">
    <source>
        <dbReference type="ARBA" id="ARBA00070066"/>
    </source>
</evidence>
<evidence type="ECO:0000256" key="4">
    <source>
        <dbReference type="ARBA" id="ARBA00011245"/>
    </source>
</evidence>
<dbReference type="RefSeq" id="XP_033800007.1">
    <property type="nucleotide sequence ID" value="XM_033944116.1"/>
</dbReference>
<dbReference type="FunCoup" id="A0A6P8QNJ4">
    <property type="interactions" value="761"/>
</dbReference>
<gene>
    <name evidence="17" type="primary">INPP1</name>
</gene>
<evidence type="ECO:0000256" key="12">
    <source>
        <dbReference type="ARBA" id="ARBA00044519"/>
    </source>
</evidence>
<evidence type="ECO:0000256" key="7">
    <source>
        <dbReference type="ARBA" id="ARBA00022723"/>
    </source>
</evidence>
<dbReference type="GO" id="GO:0046872">
    <property type="term" value="F:metal ion binding"/>
    <property type="evidence" value="ECO:0007669"/>
    <property type="project" value="UniProtKB-KW"/>
</dbReference>
<dbReference type="EC" id="3.1.3.57" evidence="12"/>
<evidence type="ECO:0000256" key="5">
    <source>
        <dbReference type="ARBA" id="ARBA00022553"/>
    </source>
</evidence>
<evidence type="ECO:0000256" key="9">
    <source>
        <dbReference type="ARBA" id="ARBA00022842"/>
    </source>
</evidence>
<dbReference type="AlphaFoldDB" id="A0A6P8QNJ4"/>
<keyword evidence="16" id="KW-1185">Reference proteome</keyword>
<dbReference type="Gene3D" id="3.40.190.80">
    <property type="match status" value="1"/>
</dbReference>
<feature type="binding site" evidence="15">
    <location>
        <position position="78"/>
    </location>
    <ligand>
        <name>Mg(2+)</name>
        <dbReference type="ChEBI" id="CHEBI:18420"/>
        <label>1</label>
        <note>catalytic</note>
    </ligand>
</feature>